<accession>A0A494RK36</accession>
<evidence type="ECO:0000256" key="2">
    <source>
        <dbReference type="ARBA" id="ARBA00022695"/>
    </source>
</evidence>
<keyword evidence="13" id="KW-1185">Reference proteome</keyword>
<evidence type="ECO:0000256" key="8">
    <source>
        <dbReference type="ARBA" id="ARBA00023118"/>
    </source>
</evidence>
<evidence type="ECO:0000256" key="10">
    <source>
        <dbReference type="ARBA" id="ARBA00048304"/>
    </source>
</evidence>
<dbReference type="GO" id="GO:0009117">
    <property type="term" value="P:nucleotide metabolic process"/>
    <property type="evidence" value="ECO:0007669"/>
    <property type="project" value="UniProtKB-KW"/>
</dbReference>
<keyword evidence="3" id="KW-0479">Metal-binding</keyword>
<keyword evidence="7" id="KW-0546">Nucleotide metabolism</keyword>
<keyword evidence="5" id="KW-0067">ATP-binding</keyword>
<evidence type="ECO:0000256" key="9">
    <source>
        <dbReference type="ARBA" id="ARBA00044145"/>
    </source>
</evidence>
<dbReference type="InterPro" id="IPR048445">
    <property type="entry name" value="DncV-like_NTFase"/>
</dbReference>
<name>A0A494RK36_9CAUL</name>
<dbReference type="OrthoDB" id="1118920at2"/>
<evidence type="ECO:0000256" key="7">
    <source>
        <dbReference type="ARBA" id="ARBA00023080"/>
    </source>
</evidence>
<dbReference type="Proteomes" id="UP000276984">
    <property type="component" value="Chromosome"/>
</dbReference>
<evidence type="ECO:0000256" key="4">
    <source>
        <dbReference type="ARBA" id="ARBA00022741"/>
    </source>
</evidence>
<evidence type="ECO:0000256" key="1">
    <source>
        <dbReference type="ARBA" id="ARBA00022679"/>
    </source>
</evidence>
<evidence type="ECO:0000256" key="5">
    <source>
        <dbReference type="ARBA" id="ARBA00022840"/>
    </source>
</evidence>
<dbReference type="GO" id="GO:0016779">
    <property type="term" value="F:nucleotidyltransferase activity"/>
    <property type="evidence" value="ECO:0007669"/>
    <property type="project" value="UniProtKB-KW"/>
</dbReference>
<dbReference type="Pfam" id="PF21654">
    <property type="entry name" value="DncV-like_NTFase"/>
    <property type="match status" value="1"/>
</dbReference>
<evidence type="ECO:0000259" key="11">
    <source>
        <dbReference type="Pfam" id="PF21654"/>
    </source>
</evidence>
<proteinExistence type="predicted"/>
<keyword evidence="4" id="KW-0547">Nucleotide-binding</keyword>
<reference evidence="12 13" key="1">
    <citation type="submission" date="2018-10" db="EMBL/GenBank/DDBJ databases">
        <title>Complete genome sequence of Brevundimonas naejangsanensis BRV3.</title>
        <authorList>
            <person name="Berrios L."/>
            <person name="Ely B."/>
        </authorList>
    </citation>
    <scope>NUCLEOTIDE SEQUENCE [LARGE SCALE GENOMIC DNA]</scope>
    <source>
        <strain evidence="12 13">BRV3</strain>
    </source>
</reference>
<dbReference type="GO" id="GO:0005524">
    <property type="term" value="F:ATP binding"/>
    <property type="evidence" value="ECO:0007669"/>
    <property type="project" value="UniProtKB-KW"/>
</dbReference>
<comment type="catalytic activity">
    <reaction evidence="10">
        <text>GTP + ATP = 3',3'-cGAMP + 2 diphosphate</text>
        <dbReference type="Rhea" id="RHEA:35647"/>
        <dbReference type="ChEBI" id="CHEBI:30616"/>
        <dbReference type="ChEBI" id="CHEBI:33019"/>
        <dbReference type="ChEBI" id="CHEBI:37565"/>
        <dbReference type="ChEBI" id="CHEBI:71501"/>
    </reaction>
    <physiologicalReaction direction="left-to-right" evidence="10">
        <dbReference type="Rhea" id="RHEA:35648"/>
    </physiologicalReaction>
</comment>
<dbReference type="AlphaFoldDB" id="A0A494RK36"/>
<gene>
    <name evidence="12" type="ORF">D8I30_02305</name>
</gene>
<keyword evidence="6" id="KW-0460">Magnesium</keyword>
<keyword evidence="8" id="KW-0051">Antiviral defense</keyword>
<evidence type="ECO:0000313" key="12">
    <source>
        <dbReference type="EMBL" id="AYG94146.1"/>
    </source>
</evidence>
<dbReference type="GO" id="GO:0046872">
    <property type="term" value="F:metal ion binding"/>
    <property type="evidence" value="ECO:0007669"/>
    <property type="project" value="UniProtKB-KW"/>
</dbReference>
<protein>
    <recommendedName>
        <fullName evidence="9">Cyclic GMP-AMP synthase</fullName>
    </recommendedName>
</protein>
<keyword evidence="2" id="KW-0548">Nucleotidyltransferase</keyword>
<organism evidence="12 13">
    <name type="scientific">Brevundimonas naejangsanensis</name>
    <dbReference type="NCBI Taxonomy" id="588932"/>
    <lineage>
        <taxon>Bacteria</taxon>
        <taxon>Pseudomonadati</taxon>
        <taxon>Pseudomonadota</taxon>
        <taxon>Alphaproteobacteria</taxon>
        <taxon>Caulobacterales</taxon>
        <taxon>Caulobacteraceae</taxon>
        <taxon>Brevundimonas</taxon>
    </lineage>
</organism>
<dbReference type="EMBL" id="CP032707">
    <property type="protein sequence ID" value="AYG94146.1"/>
    <property type="molecule type" value="Genomic_DNA"/>
</dbReference>
<feature type="domain" description="Cyclic GMP-AMP synthase DncV-like nucleotidyltransferase" evidence="11">
    <location>
        <begin position="57"/>
        <end position="115"/>
    </location>
</feature>
<evidence type="ECO:0000256" key="3">
    <source>
        <dbReference type="ARBA" id="ARBA00022723"/>
    </source>
</evidence>
<dbReference type="GO" id="GO:0051607">
    <property type="term" value="P:defense response to virus"/>
    <property type="evidence" value="ECO:0007669"/>
    <property type="project" value="UniProtKB-KW"/>
</dbReference>
<keyword evidence="1" id="KW-0808">Transferase</keyword>
<evidence type="ECO:0000313" key="13">
    <source>
        <dbReference type="Proteomes" id="UP000276984"/>
    </source>
</evidence>
<evidence type="ECO:0000256" key="6">
    <source>
        <dbReference type="ARBA" id="ARBA00022842"/>
    </source>
</evidence>
<sequence>MGGALVTIASTSSKRFIEALVDELDISEGRYEQANDSYLSLGRWLNRPASTIGAYGPAVYIQGSFGLGTVIKPLSLEEEYDVDAVCEFKAIAKHTVSQKSLKILLGTEIEAYRKAQNMVKPLGEGRRRRCRVGRLYGPAPLAVLRQFGPEVF</sequence>